<keyword evidence="1" id="KW-0472">Membrane</keyword>
<dbReference type="PANTHER" id="PTHR37305:SF1">
    <property type="entry name" value="MEMBRANE PROTEIN"/>
    <property type="match status" value="1"/>
</dbReference>
<feature type="transmembrane region" description="Helical" evidence="1">
    <location>
        <begin position="148"/>
        <end position="173"/>
    </location>
</feature>
<accession>A0ABW5GG07</accession>
<evidence type="ECO:0000313" key="3">
    <source>
        <dbReference type="Proteomes" id="UP001597419"/>
    </source>
</evidence>
<evidence type="ECO:0000256" key="1">
    <source>
        <dbReference type="SAM" id="Phobius"/>
    </source>
</evidence>
<keyword evidence="1" id="KW-1133">Transmembrane helix</keyword>
<protein>
    <submittedName>
        <fullName evidence="2">ABC transporter permease</fullName>
    </submittedName>
</protein>
<reference evidence="3" key="1">
    <citation type="journal article" date="2019" name="Int. J. Syst. Evol. Microbiol.">
        <title>The Global Catalogue of Microorganisms (GCM) 10K type strain sequencing project: providing services to taxonomists for standard genome sequencing and annotation.</title>
        <authorList>
            <consortium name="The Broad Institute Genomics Platform"/>
            <consortium name="The Broad Institute Genome Sequencing Center for Infectious Disease"/>
            <person name="Wu L."/>
            <person name="Ma J."/>
        </authorList>
    </citation>
    <scope>NUCLEOTIDE SEQUENCE [LARGE SCALE GENOMIC DNA]</scope>
    <source>
        <strain evidence="3">CGMCC 4.7643</strain>
    </source>
</reference>
<dbReference type="Proteomes" id="UP001597419">
    <property type="component" value="Unassembled WGS sequence"/>
</dbReference>
<feature type="transmembrane region" description="Helical" evidence="1">
    <location>
        <begin position="230"/>
        <end position="251"/>
    </location>
</feature>
<proteinExistence type="predicted"/>
<keyword evidence="1" id="KW-0812">Transmembrane</keyword>
<dbReference type="EMBL" id="JBHUKU010000004">
    <property type="protein sequence ID" value="MFD2458850.1"/>
    <property type="molecule type" value="Genomic_DNA"/>
</dbReference>
<feature type="transmembrane region" description="Helical" evidence="1">
    <location>
        <begin position="102"/>
        <end position="128"/>
    </location>
</feature>
<comment type="caution">
    <text evidence="2">The sequence shown here is derived from an EMBL/GenBank/DDBJ whole genome shotgun (WGS) entry which is preliminary data.</text>
</comment>
<gene>
    <name evidence="2" type="ORF">ACFSYJ_09565</name>
</gene>
<evidence type="ECO:0000313" key="2">
    <source>
        <dbReference type="EMBL" id="MFD2458850.1"/>
    </source>
</evidence>
<keyword evidence="3" id="KW-1185">Reference proteome</keyword>
<dbReference type="PANTHER" id="PTHR37305">
    <property type="entry name" value="INTEGRAL MEMBRANE PROTEIN-RELATED"/>
    <property type="match status" value="1"/>
</dbReference>
<feature type="transmembrane region" description="Helical" evidence="1">
    <location>
        <begin position="180"/>
        <end position="201"/>
    </location>
</feature>
<organism evidence="2 3">
    <name type="scientific">Amycolatopsis samaneae</name>
    <dbReference type="NCBI Taxonomy" id="664691"/>
    <lineage>
        <taxon>Bacteria</taxon>
        <taxon>Bacillati</taxon>
        <taxon>Actinomycetota</taxon>
        <taxon>Actinomycetes</taxon>
        <taxon>Pseudonocardiales</taxon>
        <taxon>Pseudonocardiaceae</taxon>
        <taxon>Amycolatopsis</taxon>
    </lineage>
</organism>
<dbReference type="RefSeq" id="WP_345387221.1">
    <property type="nucleotide sequence ID" value="NZ_BAABHG010000002.1"/>
</dbReference>
<name>A0ABW5GG07_9PSEU</name>
<dbReference type="Pfam" id="PF12730">
    <property type="entry name" value="ABC2_membrane_4"/>
    <property type="match status" value="1"/>
</dbReference>
<feature type="transmembrane region" description="Helical" evidence="1">
    <location>
        <begin position="57"/>
        <end position="81"/>
    </location>
</feature>
<sequence length="256" mass="26532">MNGLIRSEWTKLRSLRSTWLTLVGTAVLCVGLGTLIARGQASAHVRAAPADRPAFDPTALSLSGIFLAQLTIGVLGVLVMTSEYSTGMIQSSLTVVPRRGRLYVAKICSFGAFALLSGQVIGFASFLLGQALIAGAGAPHTTLADPGVFRAVVGSGLYLALLGLLGLALGAMVRATAGALALLVTITLLVRLVSATLPATWQQRVNQYWPTSAGTRITTVVPDSHSLAPWAGFGVLCAFTAACLLGGFALLRARDV</sequence>